<feature type="compositionally biased region" description="Low complexity" evidence="1">
    <location>
        <begin position="47"/>
        <end position="60"/>
    </location>
</feature>
<dbReference type="STRING" id="1802421.A2318_01170"/>
<feature type="region of interest" description="Disordered" evidence="1">
    <location>
        <begin position="36"/>
        <end position="60"/>
    </location>
</feature>
<proteinExistence type="predicted"/>
<gene>
    <name evidence="2" type="ORF">A2318_01170</name>
</gene>
<organism evidence="2 3">
    <name type="scientific">Candidatus Uhrbacteria bacterium RIFOXYB2_FULL_45_11</name>
    <dbReference type="NCBI Taxonomy" id="1802421"/>
    <lineage>
        <taxon>Bacteria</taxon>
        <taxon>Candidatus Uhriibacteriota</taxon>
    </lineage>
</organism>
<protein>
    <submittedName>
        <fullName evidence="2">Uncharacterized protein</fullName>
    </submittedName>
</protein>
<dbReference type="Proteomes" id="UP000177331">
    <property type="component" value="Unassembled WGS sequence"/>
</dbReference>
<evidence type="ECO:0000313" key="2">
    <source>
        <dbReference type="EMBL" id="OGL99092.1"/>
    </source>
</evidence>
<accession>A0A1F7W8H3</accession>
<reference evidence="2 3" key="1">
    <citation type="journal article" date="2016" name="Nat. Commun.">
        <title>Thousands of microbial genomes shed light on interconnected biogeochemical processes in an aquifer system.</title>
        <authorList>
            <person name="Anantharaman K."/>
            <person name="Brown C.T."/>
            <person name="Hug L.A."/>
            <person name="Sharon I."/>
            <person name="Castelle C.J."/>
            <person name="Probst A.J."/>
            <person name="Thomas B.C."/>
            <person name="Singh A."/>
            <person name="Wilkins M.J."/>
            <person name="Karaoz U."/>
            <person name="Brodie E.L."/>
            <person name="Williams K.H."/>
            <person name="Hubbard S.S."/>
            <person name="Banfield J.F."/>
        </authorList>
    </citation>
    <scope>NUCLEOTIDE SEQUENCE [LARGE SCALE GENOMIC DNA]</scope>
</reference>
<evidence type="ECO:0000256" key="1">
    <source>
        <dbReference type="SAM" id="MobiDB-lite"/>
    </source>
</evidence>
<evidence type="ECO:0000313" key="3">
    <source>
        <dbReference type="Proteomes" id="UP000177331"/>
    </source>
</evidence>
<dbReference type="EMBL" id="MGFD01000015">
    <property type="protein sequence ID" value="OGL99092.1"/>
    <property type="molecule type" value="Genomic_DNA"/>
</dbReference>
<sequence length="60" mass="6732">MSDVNPIIQGMADKWEESMVMLAENDPQAFLAEMRRLNGPDWKPQTSMNSASEMSNSSPE</sequence>
<name>A0A1F7W8H3_9BACT</name>
<dbReference type="AlphaFoldDB" id="A0A1F7W8H3"/>
<comment type="caution">
    <text evidence="2">The sequence shown here is derived from an EMBL/GenBank/DDBJ whole genome shotgun (WGS) entry which is preliminary data.</text>
</comment>